<evidence type="ECO:0000313" key="1">
    <source>
        <dbReference type="EMBL" id="CAD7686512.1"/>
    </source>
</evidence>
<keyword evidence="2" id="KW-1185">Reference proteome</keyword>
<dbReference type="AlphaFoldDB" id="A0A811ZCW6"/>
<dbReference type="Proteomes" id="UP000645828">
    <property type="component" value="Unassembled WGS sequence"/>
</dbReference>
<comment type="caution">
    <text evidence="1">The sequence shown here is derived from an EMBL/GenBank/DDBJ whole genome shotgun (WGS) entry which is preliminary data.</text>
</comment>
<protein>
    <submittedName>
        <fullName evidence="1">(raccoon dog) hypothetical protein</fullName>
    </submittedName>
</protein>
<reference evidence="1" key="1">
    <citation type="submission" date="2020-12" db="EMBL/GenBank/DDBJ databases">
        <authorList>
            <consortium name="Molecular Ecology Group"/>
        </authorList>
    </citation>
    <scope>NUCLEOTIDE SEQUENCE</scope>
    <source>
        <strain evidence="1">TBG_1078</strain>
    </source>
</reference>
<dbReference type="EMBL" id="CAJHUB010000762">
    <property type="protein sequence ID" value="CAD7686512.1"/>
    <property type="molecule type" value="Genomic_DNA"/>
</dbReference>
<evidence type="ECO:0000313" key="2">
    <source>
        <dbReference type="Proteomes" id="UP000645828"/>
    </source>
</evidence>
<proteinExistence type="predicted"/>
<organism evidence="1 2">
    <name type="scientific">Nyctereutes procyonoides</name>
    <name type="common">Raccoon dog</name>
    <name type="synonym">Canis procyonoides</name>
    <dbReference type="NCBI Taxonomy" id="34880"/>
    <lineage>
        <taxon>Eukaryota</taxon>
        <taxon>Metazoa</taxon>
        <taxon>Chordata</taxon>
        <taxon>Craniata</taxon>
        <taxon>Vertebrata</taxon>
        <taxon>Euteleostomi</taxon>
        <taxon>Mammalia</taxon>
        <taxon>Eutheria</taxon>
        <taxon>Laurasiatheria</taxon>
        <taxon>Carnivora</taxon>
        <taxon>Caniformia</taxon>
        <taxon>Canidae</taxon>
        <taxon>Nyctereutes</taxon>
    </lineage>
</organism>
<name>A0A811ZCW6_NYCPR</name>
<gene>
    <name evidence="1" type="ORF">NYPRO_LOCUS19305</name>
</gene>
<sequence>MGVPSTNKRVLRVETERELELEVECENGTGLLQSHDKTVMDEELLLRDEQRKWFLEMESTPGEGAVKIVEMTIKDLEYYINLVDKVAVGLERIDSNFETSSAEGKIPSTSITKYREILLVRKSQSMWQTSILF</sequence>
<accession>A0A811ZCW6</accession>